<dbReference type="InterPro" id="IPR023631">
    <property type="entry name" value="Amidase_dom"/>
</dbReference>
<dbReference type="InterPro" id="IPR004412">
    <property type="entry name" value="GatA"/>
</dbReference>
<evidence type="ECO:0000256" key="4">
    <source>
        <dbReference type="ARBA" id="ARBA00022917"/>
    </source>
</evidence>
<feature type="active site" description="Acyl-ester intermediate" evidence="5">
    <location>
        <position position="195"/>
    </location>
</feature>
<evidence type="ECO:0000259" key="6">
    <source>
        <dbReference type="Pfam" id="PF01425"/>
    </source>
</evidence>
<dbReference type="PANTHER" id="PTHR11895:SF7">
    <property type="entry name" value="GLUTAMYL-TRNA(GLN) AMIDOTRANSFERASE SUBUNIT A, MITOCHONDRIAL"/>
    <property type="match status" value="1"/>
</dbReference>
<dbReference type="PANTHER" id="PTHR11895">
    <property type="entry name" value="TRANSAMIDASE"/>
    <property type="match status" value="1"/>
</dbReference>
<reference evidence="7 8" key="1">
    <citation type="submission" date="2020-04" db="EMBL/GenBank/DDBJ databases">
        <authorList>
            <person name="Alioto T."/>
            <person name="Alioto T."/>
            <person name="Gomez Garrido J."/>
        </authorList>
    </citation>
    <scope>NUCLEOTIDE SEQUENCE [LARGE SCALE GENOMIC DNA]</scope>
</reference>
<dbReference type="Proteomes" id="UP000494165">
    <property type="component" value="Unassembled WGS sequence"/>
</dbReference>
<feature type="domain" description="Amidase" evidence="6">
    <location>
        <begin position="20"/>
        <end position="140"/>
    </location>
</feature>
<protein>
    <recommendedName>
        <fullName evidence="5">Glutamyl-tRNA(Gln) amidotransferase subunit A, mitochondrial</fullName>
        <shortName evidence="5">Glu-AdT subunit A</shortName>
        <ecNumber evidence="5">6.3.5.7</ecNumber>
    </recommendedName>
</protein>
<dbReference type="GO" id="GO:0050567">
    <property type="term" value="F:glutaminyl-tRNA synthase (glutamine-hydrolyzing) activity"/>
    <property type="evidence" value="ECO:0007669"/>
    <property type="project" value="UniProtKB-UniRule"/>
</dbReference>
<comment type="similarity">
    <text evidence="5">Belongs to the amidase family. GatA subfamily.</text>
</comment>
<evidence type="ECO:0000256" key="2">
    <source>
        <dbReference type="ARBA" id="ARBA00022741"/>
    </source>
</evidence>
<dbReference type="GO" id="GO:0032543">
    <property type="term" value="P:mitochondrial translation"/>
    <property type="evidence" value="ECO:0007669"/>
    <property type="project" value="UniProtKB-UniRule"/>
</dbReference>
<feature type="domain" description="Amidase" evidence="6">
    <location>
        <begin position="167"/>
        <end position="484"/>
    </location>
</feature>
<proteinExistence type="inferred from homology"/>
<dbReference type="HAMAP" id="MF_00120">
    <property type="entry name" value="GatA"/>
    <property type="match status" value="1"/>
</dbReference>
<keyword evidence="4 5" id="KW-0648">Protein biosynthesis</keyword>
<accession>A0A8S1CB76</accession>
<evidence type="ECO:0000313" key="7">
    <source>
        <dbReference type="EMBL" id="CAB3364657.1"/>
    </source>
</evidence>
<keyword evidence="1 5" id="KW-0436">Ligase</keyword>
<name>A0A8S1CB76_9INSE</name>
<organism evidence="7 8">
    <name type="scientific">Cloeon dipterum</name>
    <dbReference type="NCBI Taxonomy" id="197152"/>
    <lineage>
        <taxon>Eukaryota</taxon>
        <taxon>Metazoa</taxon>
        <taxon>Ecdysozoa</taxon>
        <taxon>Arthropoda</taxon>
        <taxon>Hexapoda</taxon>
        <taxon>Insecta</taxon>
        <taxon>Pterygota</taxon>
        <taxon>Palaeoptera</taxon>
        <taxon>Ephemeroptera</taxon>
        <taxon>Pisciforma</taxon>
        <taxon>Baetidae</taxon>
        <taxon>Cloeon</taxon>
    </lineage>
</organism>
<evidence type="ECO:0000313" key="8">
    <source>
        <dbReference type="Proteomes" id="UP000494165"/>
    </source>
</evidence>
<feature type="active site" description="Charge relay system" evidence="5">
    <location>
        <position position="171"/>
    </location>
</feature>
<feature type="active site" description="Charge relay system" evidence="5">
    <location>
        <position position="73"/>
    </location>
</feature>
<dbReference type="EMBL" id="CADEPI010000017">
    <property type="protein sequence ID" value="CAB3364657.1"/>
    <property type="molecule type" value="Genomic_DNA"/>
</dbReference>
<dbReference type="OrthoDB" id="421993at2759"/>
<dbReference type="GO" id="GO:0030956">
    <property type="term" value="C:glutamyl-tRNA(Gln) amidotransferase complex"/>
    <property type="evidence" value="ECO:0007669"/>
    <property type="project" value="UniProtKB-UniRule"/>
</dbReference>
<dbReference type="AlphaFoldDB" id="A0A8S1CB76"/>
<gene>
    <name evidence="5" type="primary">GatA</name>
    <name evidence="7" type="ORF">CLODIP_2_CD03530</name>
</gene>
<dbReference type="EC" id="6.3.5.7" evidence="5"/>
<comment type="subunit">
    <text evidence="5">Subunit of the heterotrimeric GatCAB amidotransferase (AdT) complex, composed of A, B and C subunits.</text>
</comment>
<keyword evidence="2 5" id="KW-0547">Nucleotide-binding</keyword>
<sequence length="485" mass="52641">MTIKQLSKELQDMTIAPTKLCEASLKRIKNSKYLNNFITISKELAYEQAQASEKLIKAGETRSPLEGLPVAVKDNFCTKNIRTSCASKMLENFIPTYNATVVQKLVDHGAVIVGKTNMDEFAMGSGAVDSAFGPTKNVWKTPSGHLKVNTFQGNQTKAVDAEEDWFIAGGSSGGSAAAVASGACVAALGSDTGGSTRIPAAYCGIVGLKPTYGLLSRHGLIPLVNSMDVPGILTRNVDDTTLIFNLLAGWDPKDSTTVQEDFEPIDLESDFNLRNITIGIPQEYHSPGIDAQVLNSWSSVTTLLEKLGATIVPVSLPHTKYSIACYSILNHCEVASNMARYDGIEYGLRSAEQQSTEEMFAKSRSQGLNQVVRGRVISGNYFLLSRNYENHFLQALRLRRLIANDFLNVWANGVDLLLTPVTLGEAPRFSEFTLKDNREQCATQDYCTQPANLAGCPAISIPTQLSKNGMPLGLQLLAPNFDDAI</sequence>
<dbReference type="SUPFAM" id="SSF75304">
    <property type="entry name" value="Amidase signature (AS) enzymes"/>
    <property type="match status" value="1"/>
</dbReference>
<keyword evidence="8" id="KW-1185">Reference proteome</keyword>
<dbReference type="Gene3D" id="3.90.1300.10">
    <property type="entry name" value="Amidase signature (AS) domain"/>
    <property type="match status" value="1"/>
</dbReference>
<dbReference type="InterPro" id="IPR000120">
    <property type="entry name" value="Amidase"/>
</dbReference>
<evidence type="ECO:0000256" key="3">
    <source>
        <dbReference type="ARBA" id="ARBA00022840"/>
    </source>
</evidence>
<dbReference type="InterPro" id="IPR036928">
    <property type="entry name" value="AS_sf"/>
</dbReference>
<comment type="caution">
    <text evidence="7">The sequence shown here is derived from an EMBL/GenBank/DDBJ whole genome shotgun (WGS) entry which is preliminary data.</text>
</comment>
<comment type="function">
    <text evidence="5">Allows the formation of correctly charged Gln-tRNA(Gln) through the transamidation of misacylated Glu-tRNA(Gln) in the mitochondria. The reaction takes place in the presence of glutamine and ATP through an activated gamma-phospho-Glu-tRNA(Gln).</text>
</comment>
<keyword evidence="3 5" id="KW-0067">ATP-binding</keyword>
<keyword evidence="5" id="KW-0496">Mitochondrion</keyword>
<comment type="subcellular location">
    <subcellularLocation>
        <location evidence="5">Mitochondrion</location>
    </subcellularLocation>
</comment>
<comment type="catalytic activity">
    <reaction evidence="5">
        <text>L-glutamyl-tRNA(Gln) + L-glutamine + ATP + H2O = L-glutaminyl-tRNA(Gln) + L-glutamate + ADP + phosphate + H(+)</text>
        <dbReference type="Rhea" id="RHEA:17521"/>
        <dbReference type="Rhea" id="RHEA-COMP:9681"/>
        <dbReference type="Rhea" id="RHEA-COMP:9684"/>
        <dbReference type="ChEBI" id="CHEBI:15377"/>
        <dbReference type="ChEBI" id="CHEBI:15378"/>
        <dbReference type="ChEBI" id="CHEBI:29985"/>
        <dbReference type="ChEBI" id="CHEBI:30616"/>
        <dbReference type="ChEBI" id="CHEBI:43474"/>
        <dbReference type="ChEBI" id="CHEBI:58359"/>
        <dbReference type="ChEBI" id="CHEBI:78520"/>
        <dbReference type="ChEBI" id="CHEBI:78521"/>
        <dbReference type="ChEBI" id="CHEBI:456216"/>
        <dbReference type="EC" id="6.3.5.7"/>
    </reaction>
</comment>
<evidence type="ECO:0000256" key="5">
    <source>
        <dbReference type="HAMAP-Rule" id="MF_03150"/>
    </source>
</evidence>
<dbReference type="GO" id="GO:0005524">
    <property type="term" value="F:ATP binding"/>
    <property type="evidence" value="ECO:0007669"/>
    <property type="project" value="UniProtKB-KW"/>
</dbReference>
<dbReference type="Pfam" id="PF01425">
    <property type="entry name" value="Amidase"/>
    <property type="match status" value="2"/>
</dbReference>
<evidence type="ECO:0000256" key="1">
    <source>
        <dbReference type="ARBA" id="ARBA00022598"/>
    </source>
</evidence>
<dbReference type="GO" id="GO:0070681">
    <property type="term" value="P:glutaminyl-tRNAGln biosynthesis via transamidation"/>
    <property type="evidence" value="ECO:0007669"/>
    <property type="project" value="UniProtKB-UniRule"/>
</dbReference>
<dbReference type="GO" id="GO:0005739">
    <property type="term" value="C:mitochondrion"/>
    <property type="evidence" value="ECO:0007669"/>
    <property type="project" value="UniProtKB-SubCell"/>
</dbReference>